<dbReference type="GO" id="GO:0003677">
    <property type="term" value="F:DNA binding"/>
    <property type="evidence" value="ECO:0007669"/>
    <property type="project" value="UniProtKB-KW"/>
</dbReference>
<dbReference type="GO" id="GO:0005737">
    <property type="term" value="C:cytoplasm"/>
    <property type="evidence" value="ECO:0007669"/>
    <property type="project" value="UniProtKB-SubCell"/>
</dbReference>
<dbReference type="GO" id="GO:0034618">
    <property type="term" value="F:arginine binding"/>
    <property type="evidence" value="ECO:0007669"/>
    <property type="project" value="InterPro"/>
</dbReference>
<dbReference type="InterPro" id="IPR020900">
    <property type="entry name" value="Arg_repress_DNA-bd"/>
</dbReference>
<comment type="subcellular location">
    <subcellularLocation>
        <location evidence="1 7">Cytoplasm</location>
    </subcellularLocation>
</comment>
<dbReference type="UniPathway" id="UPA00068"/>
<reference evidence="11" key="2">
    <citation type="submission" date="2020-04" db="EMBL/GenBank/DDBJ databases">
        <title>Deep metagenomics examines the oral microbiome during advanced dental caries in children, revealing novel taxa and co-occurrences with host molecules.</title>
        <authorList>
            <person name="Baker J.L."/>
            <person name="Morton J.T."/>
            <person name="Dinis M."/>
            <person name="Alvarez R."/>
            <person name="Tran N.C."/>
            <person name="Knight R."/>
            <person name="Edlund A."/>
        </authorList>
    </citation>
    <scope>NUCLEOTIDE SEQUENCE</scope>
    <source>
        <strain evidence="11">JCVI_23_bin.11</strain>
    </source>
</reference>
<evidence type="ECO:0000256" key="6">
    <source>
        <dbReference type="ARBA" id="ARBA00023163"/>
    </source>
</evidence>
<dbReference type="InterPro" id="IPR036390">
    <property type="entry name" value="WH_DNA-bd_sf"/>
</dbReference>
<dbReference type="SUPFAM" id="SSF55252">
    <property type="entry name" value="C-terminal domain of arginine repressor"/>
    <property type="match status" value="1"/>
</dbReference>
<comment type="pathway">
    <text evidence="7">Amino-acid biosynthesis; L-arginine biosynthesis [regulation].</text>
</comment>
<dbReference type="Proteomes" id="UP001141458">
    <property type="component" value="Unassembled WGS sequence"/>
</dbReference>
<keyword evidence="3 7" id="KW-0963">Cytoplasm</keyword>
<dbReference type="Proteomes" id="UP001210690">
    <property type="component" value="Chromosome"/>
</dbReference>
<keyword evidence="7" id="KW-0055">Arginine biosynthesis</keyword>
<evidence type="ECO:0000256" key="1">
    <source>
        <dbReference type="ARBA" id="ARBA00004496"/>
    </source>
</evidence>
<dbReference type="GO" id="GO:0006526">
    <property type="term" value="P:L-arginine biosynthetic process"/>
    <property type="evidence" value="ECO:0007669"/>
    <property type="project" value="UniProtKB-UniPathway"/>
</dbReference>
<dbReference type="GeneID" id="93385318"/>
<evidence type="ECO:0000259" key="8">
    <source>
        <dbReference type="Pfam" id="PF01316"/>
    </source>
</evidence>
<dbReference type="GO" id="GO:0003700">
    <property type="term" value="F:DNA-binding transcription factor activity"/>
    <property type="evidence" value="ECO:0007669"/>
    <property type="project" value="UniProtKB-UniRule"/>
</dbReference>
<feature type="domain" description="Arginine repressor DNA-binding" evidence="8">
    <location>
        <begin position="1"/>
        <end position="66"/>
    </location>
</feature>
<reference evidence="12" key="3">
    <citation type="submission" date="2022-07" db="EMBL/GenBank/DDBJ databases">
        <title>Parvimonas micra travels from the subgingival sulcus of the human oral cavity to the colorectal adenocarcinoma.</title>
        <authorList>
            <person name="Conde-Perez K."/>
            <person name="Buetas E."/>
            <person name="Aja-Macaya P."/>
            <person name="Martin-De Arribas E."/>
            <person name="Iglesias-Corras I."/>
            <person name="Trigo-Tasende N."/>
            <person name="Nasser-Ali M."/>
            <person name="Estevez L.S."/>
            <person name="Rumbo-Feal S."/>
            <person name="Otero-Alen B."/>
            <person name="Noguera J.F."/>
            <person name="Concha A."/>
            <person name="Pardinas-Lopez S."/>
            <person name="Carda-Dieguez M."/>
            <person name="Gomez-Randulfe I."/>
            <person name="Martinez-Lago N."/>
            <person name="Ladra S."/>
            <person name="Aparicio L.A."/>
            <person name="Bou G."/>
            <person name="Mira A."/>
            <person name="Vallejo J.A."/>
            <person name="Poza M."/>
        </authorList>
    </citation>
    <scope>NUCLEOTIDE SEQUENCE</scope>
    <source>
        <strain evidence="13">PM102KC-G-1</strain>
        <strain evidence="12">PM79KC-AC-4</strain>
    </source>
</reference>
<dbReference type="OrthoDB" id="9807089at2"/>
<evidence type="ECO:0000256" key="5">
    <source>
        <dbReference type="ARBA" id="ARBA00023125"/>
    </source>
</evidence>
<dbReference type="Pfam" id="PF02863">
    <property type="entry name" value="Arg_repressor_C"/>
    <property type="match status" value="1"/>
</dbReference>
<proteinExistence type="inferred from homology"/>
<comment type="function">
    <text evidence="7">Regulates arginine biosynthesis genes.</text>
</comment>
<dbReference type="PANTHER" id="PTHR34471">
    <property type="entry name" value="ARGININE REPRESSOR"/>
    <property type="match status" value="1"/>
</dbReference>
<dbReference type="PRINTS" id="PR01467">
    <property type="entry name" value="ARGREPRESSOR"/>
</dbReference>
<dbReference type="Gene3D" id="1.10.10.10">
    <property type="entry name" value="Winged helix-like DNA-binding domain superfamily/Winged helix DNA-binding domain"/>
    <property type="match status" value="1"/>
</dbReference>
<dbReference type="GO" id="GO:0051259">
    <property type="term" value="P:protein complex oligomerization"/>
    <property type="evidence" value="ECO:0007669"/>
    <property type="project" value="InterPro"/>
</dbReference>
<dbReference type="Proteomes" id="UP000758611">
    <property type="component" value="Unassembled WGS sequence"/>
</dbReference>
<dbReference type="AlphaFoldDB" id="A0A0B4S2X3"/>
<dbReference type="PANTHER" id="PTHR34471:SF1">
    <property type="entry name" value="ARGININE REPRESSOR"/>
    <property type="match status" value="1"/>
</dbReference>
<dbReference type="SUPFAM" id="SSF46785">
    <property type="entry name" value="Winged helix' DNA-binding domain"/>
    <property type="match status" value="1"/>
</dbReference>
<evidence type="ECO:0000256" key="7">
    <source>
        <dbReference type="HAMAP-Rule" id="MF_00173"/>
    </source>
</evidence>
<keyword evidence="4 7" id="KW-0805">Transcription regulation</keyword>
<gene>
    <name evidence="7 10" type="primary">argR</name>
    <name evidence="11" type="ORF">HXM94_04820</name>
    <name evidence="13" type="ORF">NM222_02020</name>
    <name evidence="12" type="ORF">NND69_02130</name>
    <name evidence="10" type="ORF">NW74_05825</name>
</gene>
<dbReference type="InterPro" id="IPR036251">
    <property type="entry name" value="Arg_repress_C_sf"/>
</dbReference>
<name>A0A0B4S2X3_9FIRM</name>
<keyword evidence="14" id="KW-1185">Reference proteome</keyword>
<dbReference type="EMBL" id="JANDZV010000001">
    <property type="protein sequence ID" value="MCZ7407168.1"/>
    <property type="molecule type" value="Genomic_DNA"/>
</dbReference>
<evidence type="ECO:0000313" key="14">
    <source>
        <dbReference type="Proteomes" id="UP000031386"/>
    </source>
</evidence>
<keyword evidence="7" id="KW-0678">Repressor</keyword>
<dbReference type="HAMAP" id="MF_00173">
    <property type="entry name" value="Arg_repressor"/>
    <property type="match status" value="1"/>
</dbReference>
<dbReference type="Gene3D" id="3.30.1360.40">
    <property type="match status" value="1"/>
</dbReference>
<dbReference type="GO" id="GO:1900079">
    <property type="term" value="P:regulation of arginine biosynthetic process"/>
    <property type="evidence" value="ECO:0007669"/>
    <property type="project" value="UniProtKB-UniRule"/>
</dbReference>
<evidence type="ECO:0000256" key="2">
    <source>
        <dbReference type="ARBA" id="ARBA00008316"/>
    </source>
</evidence>
<evidence type="ECO:0000313" key="11">
    <source>
        <dbReference type="EMBL" id="MBF1307083.1"/>
    </source>
</evidence>
<dbReference type="STRING" id="33033.NW74_05825"/>
<feature type="domain" description="Arginine repressor C-terminal" evidence="9">
    <location>
        <begin position="83"/>
        <end position="146"/>
    </location>
</feature>
<dbReference type="RefSeq" id="WP_004833022.1">
    <property type="nucleotide sequence ID" value="NZ_BHYQ01000003.1"/>
</dbReference>
<dbReference type="EMBL" id="CP101412">
    <property type="protein sequence ID" value="WBB31274.1"/>
    <property type="molecule type" value="Genomic_DNA"/>
</dbReference>
<dbReference type="InterPro" id="IPR001669">
    <property type="entry name" value="Arg_repress"/>
</dbReference>
<dbReference type="Proteomes" id="UP000031386">
    <property type="component" value="Chromosome"/>
</dbReference>
<dbReference type="EMBL" id="CP009761">
    <property type="protein sequence ID" value="AIZ36884.1"/>
    <property type="molecule type" value="Genomic_DNA"/>
</dbReference>
<dbReference type="InterPro" id="IPR020899">
    <property type="entry name" value="Arg_repress_C"/>
</dbReference>
<dbReference type="Pfam" id="PF01316">
    <property type="entry name" value="Arg_repressor"/>
    <property type="match status" value="1"/>
</dbReference>
<dbReference type="KEGG" id="pmic:NW74_05825"/>
<keyword evidence="7" id="KW-0028">Amino-acid biosynthesis</keyword>
<evidence type="ECO:0000313" key="12">
    <source>
        <dbReference type="EMBL" id="MCZ7407168.1"/>
    </source>
</evidence>
<evidence type="ECO:0000313" key="13">
    <source>
        <dbReference type="EMBL" id="WBB31274.1"/>
    </source>
</evidence>
<sequence length="150" mass="17100">MKKYTRQRIILDLVENNEIKTQEELSECLEKKGIRSTQATVSRDIKELKILKVQTKNGEYKYKVVDSIYDSLDERLSKICKLAILSIKHNGDVILIKTIPYTASVCGSYIENAKLKMVSGIVTGNDTIFIAIDDKTFLDSVVEDIRKLVR</sequence>
<accession>A0A0B4S2X3</accession>
<organism evidence="10 14">
    <name type="scientific">Parvimonas micra</name>
    <dbReference type="NCBI Taxonomy" id="33033"/>
    <lineage>
        <taxon>Bacteria</taxon>
        <taxon>Bacillati</taxon>
        <taxon>Bacillota</taxon>
        <taxon>Tissierellia</taxon>
        <taxon>Tissierellales</taxon>
        <taxon>Peptoniphilaceae</taxon>
        <taxon>Parvimonas</taxon>
    </lineage>
</organism>
<evidence type="ECO:0000256" key="4">
    <source>
        <dbReference type="ARBA" id="ARBA00023015"/>
    </source>
</evidence>
<dbReference type="EMBL" id="JABZRE010000015">
    <property type="protein sequence ID" value="MBF1307083.1"/>
    <property type="molecule type" value="Genomic_DNA"/>
</dbReference>
<evidence type="ECO:0000256" key="3">
    <source>
        <dbReference type="ARBA" id="ARBA00022490"/>
    </source>
</evidence>
<keyword evidence="6 7" id="KW-0804">Transcription</keyword>
<protein>
    <recommendedName>
        <fullName evidence="7">Arginine repressor</fullName>
    </recommendedName>
</protein>
<evidence type="ECO:0000259" key="9">
    <source>
        <dbReference type="Pfam" id="PF02863"/>
    </source>
</evidence>
<reference evidence="10 14" key="1">
    <citation type="submission" date="2014-10" db="EMBL/GenBank/DDBJ databases">
        <title>Complete genome sequence of Parvimonas micra KCOM 1535 (= ChDC B708).</title>
        <authorList>
            <person name="Kook J.-K."/>
            <person name="Park S.-N."/>
            <person name="Lim Y.K."/>
            <person name="Roh H."/>
        </authorList>
    </citation>
    <scope>NUCLEOTIDE SEQUENCE [LARGE SCALE GENOMIC DNA]</scope>
    <source>
        <strain evidence="10">KCOM 1535</strain>
        <strain evidence="14">KCOM 1535 / ChDC B708</strain>
    </source>
</reference>
<evidence type="ECO:0000313" key="10">
    <source>
        <dbReference type="EMBL" id="AIZ36884.1"/>
    </source>
</evidence>
<comment type="similarity">
    <text evidence="2 7">Belongs to the ArgR family.</text>
</comment>
<dbReference type="InterPro" id="IPR036388">
    <property type="entry name" value="WH-like_DNA-bd_sf"/>
</dbReference>
<keyword evidence="5 7" id="KW-0238">DNA-binding</keyword>